<evidence type="ECO:0000313" key="2">
    <source>
        <dbReference type="Proteomes" id="UP000309561"/>
    </source>
</evidence>
<dbReference type="InterPro" id="IPR029063">
    <property type="entry name" value="SAM-dependent_MTases_sf"/>
</dbReference>
<dbReference type="OrthoDB" id="9793120at2"/>
<reference evidence="1 2" key="1">
    <citation type="submission" date="2019-04" db="EMBL/GenBank/DDBJ databases">
        <title>Sulfurimonas crateris sp. nov. a facultative anaerobic sulfur-oxidizing chemolithautotrophic bacterium isolated from a terrestrial mud vulcano.</title>
        <authorList>
            <person name="Ratnikova N.M."/>
            <person name="Slobodkin A.I."/>
            <person name="Merkel A.Y."/>
            <person name="Novikov A."/>
            <person name="Bonch-Osmolovskaya E.A."/>
            <person name="Slobodkina G.B."/>
        </authorList>
    </citation>
    <scope>NUCLEOTIDE SEQUENCE [LARGE SCALE GENOMIC DNA]</scope>
    <source>
        <strain evidence="1 2">SN118</strain>
    </source>
</reference>
<organism evidence="1 2">
    <name type="scientific">Sulfurimonas crateris</name>
    <dbReference type="NCBI Taxonomy" id="2574727"/>
    <lineage>
        <taxon>Bacteria</taxon>
        <taxon>Pseudomonadati</taxon>
        <taxon>Campylobacterota</taxon>
        <taxon>Epsilonproteobacteria</taxon>
        <taxon>Campylobacterales</taxon>
        <taxon>Sulfurimonadaceae</taxon>
        <taxon>Sulfurimonas</taxon>
    </lineage>
</organism>
<comment type="caution">
    <text evidence="1">The sequence shown here is derived from an EMBL/GenBank/DDBJ whole genome shotgun (WGS) entry which is preliminary data.</text>
</comment>
<dbReference type="EMBL" id="SZPX01000007">
    <property type="protein sequence ID" value="TKI68568.1"/>
    <property type="molecule type" value="Genomic_DNA"/>
</dbReference>
<keyword evidence="2" id="KW-1185">Reference proteome</keyword>
<dbReference type="AlphaFoldDB" id="A0A4U2Z391"/>
<dbReference type="RefSeq" id="WP_137014507.1">
    <property type="nucleotide sequence ID" value="NZ_SZPX01000007.1"/>
</dbReference>
<protein>
    <submittedName>
        <fullName evidence="1">Spermidine synthase</fullName>
    </submittedName>
</protein>
<evidence type="ECO:0000313" key="1">
    <source>
        <dbReference type="EMBL" id="TKI68568.1"/>
    </source>
</evidence>
<dbReference type="Proteomes" id="UP000309561">
    <property type="component" value="Unassembled WGS sequence"/>
</dbReference>
<dbReference type="SUPFAM" id="SSF53335">
    <property type="entry name" value="S-adenosyl-L-methionine-dependent methyltransferases"/>
    <property type="match status" value="1"/>
</dbReference>
<dbReference type="CDD" id="cd02440">
    <property type="entry name" value="AdoMet_MTases"/>
    <property type="match status" value="1"/>
</dbReference>
<gene>
    <name evidence="1" type="ORF">FCU45_09085</name>
</gene>
<accession>A0A4U2Z391</accession>
<dbReference type="Gene3D" id="3.40.50.150">
    <property type="entry name" value="Vaccinia Virus protein VP39"/>
    <property type="match status" value="2"/>
</dbReference>
<name>A0A4U2Z391_9BACT</name>
<sequence length="181" mass="20151">MRDFIYAEMMVHVPMCTSKEAKDVLIISDNAQKLSQEAARHGEANVKVVGCSLNEVSSLDDDNYDVVISEMGNDAALFSHLNRVLKKDGLLVTKHPSLESVEENKSLMSMLGKFFKIIMPYNIGDGTTALLASKEYHPTADINLQRADMIDGLSYYNSDIHPAAFAMGNYIRKEYLGIIKN</sequence>
<proteinExistence type="predicted"/>